<evidence type="ECO:0000256" key="3">
    <source>
        <dbReference type="ARBA" id="ARBA00022490"/>
    </source>
</evidence>
<dbReference type="EMBL" id="JAVIJP010000023">
    <property type="protein sequence ID" value="KAL3637817.1"/>
    <property type="molecule type" value="Genomic_DNA"/>
</dbReference>
<dbReference type="GO" id="GO:0005634">
    <property type="term" value="C:nucleus"/>
    <property type="evidence" value="ECO:0007669"/>
    <property type="project" value="UniProtKB-SubCell"/>
</dbReference>
<evidence type="ECO:0000256" key="5">
    <source>
        <dbReference type="ARBA" id="ARBA00022553"/>
    </source>
</evidence>
<dbReference type="InterPro" id="IPR040221">
    <property type="entry name" value="CDCA7/CDA7L"/>
</dbReference>
<feature type="region of interest" description="Disordered" evidence="10">
    <location>
        <begin position="203"/>
        <end position="299"/>
    </location>
</feature>
<name>A0ABD3DAN4_9LAMI</name>
<dbReference type="Proteomes" id="UP001632038">
    <property type="component" value="Unassembled WGS sequence"/>
</dbReference>
<keyword evidence="3" id="KW-0963">Cytoplasm</keyword>
<proteinExistence type="predicted"/>
<dbReference type="AlphaFoldDB" id="A0ABD3DAN4"/>
<evidence type="ECO:0000256" key="10">
    <source>
        <dbReference type="SAM" id="MobiDB-lite"/>
    </source>
</evidence>
<dbReference type="Pfam" id="PF15612">
    <property type="entry name" value="WHIM1"/>
    <property type="match status" value="1"/>
</dbReference>
<feature type="region of interest" description="Disordered" evidence="10">
    <location>
        <begin position="160"/>
        <end position="188"/>
    </location>
</feature>
<keyword evidence="13" id="KW-1185">Reference proteome</keyword>
<dbReference type="SMART" id="SM00571">
    <property type="entry name" value="DDT"/>
    <property type="match status" value="1"/>
</dbReference>
<feature type="domain" description="DDT" evidence="11">
    <location>
        <begin position="363"/>
        <end position="428"/>
    </location>
</feature>
<keyword evidence="8" id="KW-0804">Transcription</keyword>
<dbReference type="InterPro" id="IPR018866">
    <property type="entry name" value="Znf-4CXXC_R1"/>
</dbReference>
<accession>A0ABD3DAN4</accession>
<dbReference type="InterPro" id="IPR018501">
    <property type="entry name" value="DDT_dom"/>
</dbReference>
<evidence type="ECO:0000259" key="11">
    <source>
        <dbReference type="PROSITE" id="PS50827"/>
    </source>
</evidence>
<feature type="region of interest" description="Disordered" evidence="10">
    <location>
        <begin position="1"/>
        <end position="44"/>
    </location>
</feature>
<feature type="compositionally biased region" description="Basic and acidic residues" evidence="10">
    <location>
        <begin position="226"/>
        <end position="254"/>
    </location>
</feature>
<feature type="region of interest" description="Disordered" evidence="10">
    <location>
        <begin position="641"/>
        <end position="664"/>
    </location>
</feature>
<dbReference type="PANTHER" id="PTHR31169">
    <property type="entry name" value="OS05G0300700 PROTEIN"/>
    <property type="match status" value="1"/>
</dbReference>
<evidence type="ECO:0000256" key="1">
    <source>
        <dbReference type="ARBA" id="ARBA00004123"/>
    </source>
</evidence>
<protein>
    <recommendedName>
        <fullName evidence="11">DDT domain-containing protein</fullName>
    </recommendedName>
</protein>
<evidence type="ECO:0000256" key="8">
    <source>
        <dbReference type="ARBA" id="ARBA00023163"/>
    </source>
</evidence>
<evidence type="ECO:0000313" key="13">
    <source>
        <dbReference type="Proteomes" id="UP001632038"/>
    </source>
</evidence>
<comment type="caution">
    <text evidence="12">The sequence shown here is derived from an EMBL/GenBank/DDBJ whole genome shotgun (WGS) entry which is preliminary data.</text>
</comment>
<sequence>MAMGSDSLPNRSVSEKIERVKSSVKKENKLQGNGVDASPAKRTGKPDIRVIGRRIYDPVNGKTCHQCRHQKTMDIVAACTILKNNKICTIMYCHKCLLNRYGEKADEVSALEEWTCPKCRGICNCSICMKRKGHQPTGMLINTAKKTGFSSVSEMLLKGSEHAGSPKRQDVVITSPGKRDNENSFDGELDANMLNHANKKVKKVEEDNNIMSQSSDNKKLSQKGLEAVHEKMTKKTKRDMLDETKPEKNDEETNKQTNNVLDDEKKPKKSRKGDLINVDSKKNDVTLARRTSPRKLNVHNNNDSVITEKCSVKPSENGKSEDGNGFTANDMSTRKHQIPDSHVKILLPTGIEMDSVAGIDVSTKDVGNVLQFLEFCAVFGKILEVKKGQPEQVLRDILHGRIGRRGKFSLTVQFHINLLSILLSEQGEEYANLSPAHGKGSWFSALKKCLSESQSVLKAQGLDSLVKAADYETLEASEKLRLLNILCDEVLETEKVRNWMDDQNVKHAEKVKEDRHKVTAAKDQEKSLKQKMKDDIAKAIIAKHGAPLSISEHEAIVSNIKRKASQAHAKVLESKGILLKNNQHADTVRIEPIFMGVGGHVYWKLNCLGKSDVLHQAASGDSLTFDDKWFIIDDEGKEVIDKRISSSRENRPTSPRPLDNSIPK</sequence>
<keyword evidence="9" id="KW-0539">Nucleus</keyword>
<evidence type="ECO:0000256" key="6">
    <source>
        <dbReference type="ARBA" id="ARBA00022843"/>
    </source>
</evidence>
<dbReference type="GO" id="GO:0005737">
    <property type="term" value="C:cytoplasm"/>
    <property type="evidence" value="ECO:0007669"/>
    <property type="project" value="UniProtKB-SubCell"/>
</dbReference>
<dbReference type="Pfam" id="PF10497">
    <property type="entry name" value="zf-4CXXC_R1"/>
    <property type="match status" value="1"/>
</dbReference>
<dbReference type="PANTHER" id="PTHR31169:SF8">
    <property type="entry name" value="ZINC-FINGER DOMAIN OF MONOAMINE-OXIDASE A REPRESSOR R1 PROTEIN"/>
    <property type="match status" value="1"/>
</dbReference>
<evidence type="ECO:0000256" key="9">
    <source>
        <dbReference type="ARBA" id="ARBA00023242"/>
    </source>
</evidence>
<dbReference type="PROSITE" id="PS50827">
    <property type="entry name" value="DDT"/>
    <property type="match status" value="1"/>
</dbReference>
<evidence type="ECO:0000313" key="12">
    <source>
        <dbReference type="EMBL" id="KAL3637817.1"/>
    </source>
</evidence>
<reference evidence="13" key="1">
    <citation type="journal article" date="2024" name="IScience">
        <title>Strigolactones Initiate the Formation of Haustorium-like Structures in Castilleja.</title>
        <authorList>
            <person name="Buerger M."/>
            <person name="Peterson D."/>
            <person name="Chory J."/>
        </authorList>
    </citation>
    <scope>NUCLEOTIDE SEQUENCE [LARGE SCALE GENOMIC DNA]</scope>
</reference>
<keyword evidence="4" id="KW-1017">Isopeptide bond</keyword>
<feature type="compositionally biased region" description="Basic and acidic residues" evidence="10">
    <location>
        <begin position="641"/>
        <end position="651"/>
    </location>
</feature>
<keyword evidence="5" id="KW-0597">Phosphoprotein</keyword>
<keyword evidence="7" id="KW-0805">Transcription regulation</keyword>
<gene>
    <name evidence="12" type="ORF">CASFOL_018265</name>
</gene>
<feature type="compositionally biased region" description="Basic and acidic residues" evidence="10">
    <location>
        <begin position="13"/>
        <end position="29"/>
    </location>
</feature>
<comment type="subcellular location">
    <subcellularLocation>
        <location evidence="2">Cytoplasm</location>
    </subcellularLocation>
    <subcellularLocation>
        <location evidence="1">Nucleus</location>
    </subcellularLocation>
</comment>
<evidence type="ECO:0000256" key="2">
    <source>
        <dbReference type="ARBA" id="ARBA00004496"/>
    </source>
</evidence>
<keyword evidence="6" id="KW-0832">Ubl conjugation</keyword>
<evidence type="ECO:0000256" key="4">
    <source>
        <dbReference type="ARBA" id="ARBA00022499"/>
    </source>
</evidence>
<evidence type="ECO:0000256" key="7">
    <source>
        <dbReference type="ARBA" id="ARBA00023015"/>
    </source>
</evidence>
<organism evidence="12 13">
    <name type="scientific">Castilleja foliolosa</name>
    <dbReference type="NCBI Taxonomy" id="1961234"/>
    <lineage>
        <taxon>Eukaryota</taxon>
        <taxon>Viridiplantae</taxon>
        <taxon>Streptophyta</taxon>
        <taxon>Embryophyta</taxon>
        <taxon>Tracheophyta</taxon>
        <taxon>Spermatophyta</taxon>
        <taxon>Magnoliopsida</taxon>
        <taxon>eudicotyledons</taxon>
        <taxon>Gunneridae</taxon>
        <taxon>Pentapetalae</taxon>
        <taxon>asterids</taxon>
        <taxon>lamiids</taxon>
        <taxon>Lamiales</taxon>
        <taxon>Orobanchaceae</taxon>
        <taxon>Pedicularideae</taxon>
        <taxon>Castillejinae</taxon>
        <taxon>Castilleja</taxon>
    </lineage>
</organism>
<dbReference type="InterPro" id="IPR028942">
    <property type="entry name" value="WHIM1_dom"/>
</dbReference>